<protein>
    <submittedName>
        <fullName evidence="3">Uncharacterized protein</fullName>
    </submittedName>
</protein>
<organism evidence="2 3">
    <name type="scientific">Globodera rostochiensis</name>
    <name type="common">Golden nematode worm</name>
    <name type="synonym">Heterodera rostochiensis</name>
    <dbReference type="NCBI Taxonomy" id="31243"/>
    <lineage>
        <taxon>Eukaryota</taxon>
        <taxon>Metazoa</taxon>
        <taxon>Ecdysozoa</taxon>
        <taxon>Nematoda</taxon>
        <taxon>Chromadorea</taxon>
        <taxon>Rhabditida</taxon>
        <taxon>Tylenchina</taxon>
        <taxon>Tylenchomorpha</taxon>
        <taxon>Tylenchoidea</taxon>
        <taxon>Heteroderidae</taxon>
        <taxon>Heteroderinae</taxon>
        <taxon>Globodera</taxon>
    </lineage>
</organism>
<reference evidence="3" key="1">
    <citation type="submission" date="2022-11" db="UniProtKB">
        <authorList>
            <consortium name="WormBaseParasite"/>
        </authorList>
    </citation>
    <scope>IDENTIFICATION</scope>
</reference>
<dbReference type="Proteomes" id="UP000887572">
    <property type="component" value="Unplaced"/>
</dbReference>
<feature type="region of interest" description="Disordered" evidence="1">
    <location>
        <begin position="309"/>
        <end position="328"/>
    </location>
</feature>
<dbReference type="PANTHER" id="PTHR13621:SF2">
    <property type="entry name" value="PROLINE-RICH PROTEIN PRCC"/>
    <property type="match status" value="1"/>
</dbReference>
<evidence type="ECO:0000313" key="3">
    <source>
        <dbReference type="WBParaSite" id="Gr19_v10_g3020.t1"/>
    </source>
</evidence>
<feature type="compositionally biased region" description="Acidic residues" evidence="1">
    <location>
        <begin position="84"/>
        <end position="94"/>
    </location>
</feature>
<dbReference type="AlphaFoldDB" id="A0A914HNU6"/>
<feature type="region of interest" description="Disordered" evidence="1">
    <location>
        <begin position="66"/>
        <end position="137"/>
    </location>
</feature>
<dbReference type="GO" id="GO:0005634">
    <property type="term" value="C:nucleus"/>
    <property type="evidence" value="ECO:0007669"/>
    <property type="project" value="TreeGrafter"/>
</dbReference>
<feature type="region of interest" description="Disordered" evidence="1">
    <location>
        <begin position="347"/>
        <end position="367"/>
    </location>
</feature>
<keyword evidence="2" id="KW-1185">Reference proteome</keyword>
<feature type="region of interest" description="Disordered" evidence="1">
    <location>
        <begin position="216"/>
        <end position="239"/>
    </location>
</feature>
<feature type="compositionally biased region" description="Basic and acidic residues" evidence="1">
    <location>
        <begin position="95"/>
        <end position="104"/>
    </location>
</feature>
<feature type="compositionally biased region" description="Basic residues" evidence="1">
    <location>
        <begin position="357"/>
        <end position="367"/>
    </location>
</feature>
<feature type="compositionally biased region" description="Acidic residues" evidence="1">
    <location>
        <begin position="158"/>
        <end position="172"/>
    </location>
</feature>
<accession>A0A914HNU6</accession>
<sequence>MSSERDNPLTAKCALLAMLPKPKKAGDQKQTPTMAAFGIGGGAINKMNAQNASALPATKLPSSFMALRPRQAAAMPSRQNNALDNDDDDDDDAEFDMKLAEKLGRVGSGENEDDSSGSEEGPARPMNGPTVVGQKGAKSVGQLVAQITLSRPLGIDYGDSDSSDDDGDEMDEKETNAKNESMDFFGLSTSSPSPPPEKRLKMGEMEQTLDAPMFIDEVAPGPSKPVNWAEPDSALNEEQRRRRIAQLRAISDEEAQKLIYDRELAPFGANPLIAQDAVNQIVDVSVDNALGPNVRENLLRNLSGKQMAQLPLGPLPKMKKSDSDKLAKRKHQITHLASVAVSREEQLQEKWADSKQTKKMSRQKYGF</sequence>
<dbReference type="WBParaSite" id="Gr19_v10_g3020.t1">
    <property type="protein sequence ID" value="Gr19_v10_g3020.t1"/>
    <property type="gene ID" value="Gr19_v10_g3020"/>
</dbReference>
<dbReference type="PANTHER" id="PTHR13621">
    <property type="entry name" value="PROLINE-RICH PROTEIN PRCC"/>
    <property type="match status" value="1"/>
</dbReference>
<feature type="compositionally biased region" description="Basic and acidic residues" evidence="1">
    <location>
        <begin position="347"/>
        <end position="356"/>
    </location>
</feature>
<dbReference type="InterPro" id="IPR018800">
    <property type="entry name" value="PRCC"/>
</dbReference>
<evidence type="ECO:0000313" key="2">
    <source>
        <dbReference type="Proteomes" id="UP000887572"/>
    </source>
</evidence>
<evidence type="ECO:0000256" key="1">
    <source>
        <dbReference type="SAM" id="MobiDB-lite"/>
    </source>
</evidence>
<name>A0A914HNU6_GLORO</name>
<feature type="region of interest" description="Disordered" evidence="1">
    <location>
        <begin position="149"/>
        <end position="200"/>
    </location>
</feature>
<dbReference type="Pfam" id="PF10253">
    <property type="entry name" value="PRCC"/>
    <property type="match status" value="1"/>
</dbReference>
<proteinExistence type="predicted"/>